<dbReference type="Proteomes" id="UP001432027">
    <property type="component" value="Unassembled WGS sequence"/>
</dbReference>
<organism evidence="2 3">
    <name type="scientific">Pristionchus entomophagus</name>
    <dbReference type="NCBI Taxonomy" id="358040"/>
    <lineage>
        <taxon>Eukaryota</taxon>
        <taxon>Metazoa</taxon>
        <taxon>Ecdysozoa</taxon>
        <taxon>Nematoda</taxon>
        <taxon>Chromadorea</taxon>
        <taxon>Rhabditida</taxon>
        <taxon>Rhabditina</taxon>
        <taxon>Diplogasteromorpha</taxon>
        <taxon>Diplogasteroidea</taxon>
        <taxon>Neodiplogasteridae</taxon>
        <taxon>Pristionchus</taxon>
    </lineage>
</organism>
<evidence type="ECO:0000313" key="2">
    <source>
        <dbReference type="EMBL" id="GMS88017.1"/>
    </source>
</evidence>
<dbReference type="AlphaFoldDB" id="A0AAV5SXG4"/>
<feature type="domain" description="Smr" evidence="1">
    <location>
        <begin position="29"/>
        <end position="74"/>
    </location>
</feature>
<dbReference type="InterPro" id="IPR002625">
    <property type="entry name" value="Smr_dom"/>
</dbReference>
<proteinExistence type="predicted"/>
<protein>
    <recommendedName>
        <fullName evidence="1">Smr domain-containing protein</fullName>
    </recommendedName>
</protein>
<reference evidence="2" key="1">
    <citation type="submission" date="2023-10" db="EMBL/GenBank/DDBJ databases">
        <title>Genome assembly of Pristionchus species.</title>
        <authorList>
            <person name="Yoshida K."/>
            <person name="Sommer R.J."/>
        </authorList>
    </citation>
    <scope>NUCLEOTIDE SEQUENCE</scope>
    <source>
        <strain evidence="2">RS0144</strain>
    </source>
</reference>
<comment type="caution">
    <text evidence="2">The sequence shown here is derived from an EMBL/GenBank/DDBJ whole genome shotgun (WGS) entry which is preliminary data.</text>
</comment>
<dbReference type="InterPro" id="IPR036063">
    <property type="entry name" value="Smr_dom_sf"/>
</dbReference>
<name>A0AAV5SXG4_9BILA</name>
<gene>
    <name evidence="2" type="ORF">PENTCL1PPCAC_10192</name>
</gene>
<feature type="non-terminal residue" evidence="2">
    <location>
        <position position="1"/>
    </location>
</feature>
<keyword evidence="3" id="KW-1185">Reference proteome</keyword>
<dbReference type="SUPFAM" id="SSF160443">
    <property type="entry name" value="SMR domain-like"/>
    <property type="match status" value="1"/>
</dbReference>
<evidence type="ECO:0000259" key="1">
    <source>
        <dbReference type="PROSITE" id="PS50828"/>
    </source>
</evidence>
<accession>A0AAV5SXG4</accession>
<dbReference type="PROSITE" id="PS50828">
    <property type="entry name" value="SMR"/>
    <property type="match status" value="1"/>
</dbReference>
<dbReference type="Gene3D" id="3.30.1370.110">
    <property type="match status" value="1"/>
</dbReference>
<feature type="non-terminal residue" evidence="2">
    <location>
        <position position="74"/>
    </location>
</feature>
<sequence length="74" mass="8742">DRPNLRHCCSAIRKIFHSRWNCFLNYDVLDLHYMTERLALLRLQERIQGIMRGERRGILIVCTGVGKRSEDQGI</sequence>
<evidence type="ECO:0000313" key="3">
    <source>
        <dbReference type="Proteomes" id="UP001432027"/>
    </source>
</evidence>
<dbReference type="EMBL" id="BTSX01000003">
    <property type="protein sequence ID" value="GMS88017.1"/>
    <property type="molecule type" value="Genomic_DNA"/>
</dbReference>